<dbReference type="GO" id="GO:0016757">
    <property type="term" value="F:glycosyltransferase activity"/>
    <property type="evidence" value="ECO:0007669"/>
    <property type="project" value="UniProtKB-KW"/>
</dbReference>
<accession>A0ABY4WBP4</accession>
<keyword evidence="3" id="KW-0808">Transferase</keyword>
<dbReference type="Gene3D" id="3.40.50.2000">
    <property type="entry name" value="Glycogen Phosphorylase B"/>
    <property type="match status" value="1"/>
</dbReference>
<evidence type="ECO:0000259" key="2">
    <source>
        <dbReference type="Pfam" id="PF00534"/>
    </source>
</evidence>
<dbReference type="EMBL" id="CP098755">
    <property type="protein sequence ID" value="USG63347.1"/>
    <property type="molecule type" value="Genomic_DNA"/>
</dbReference>
<dbReference type="SUPFAM" id="SSF53756">
    <property type="entry name" value="UDP-Glycosyltransferase/glycogen phosphorylase"/>
    <property type="match status" value="1"/>
</dbReference>
<keyword evidence="4" id="KW-1185">Reference proteome</keyword>
<reference evidence="3" key="1">
    <citation type="submission" date="2022-06" db="EMBL/GenBank/DDBJ databases">
        <title>Genome sequencing of Brevibacillus sp. BB3-R1.</title>
        <authorList>
            <person name="Heo J."/>
            <person name="Lee D."/>
            <person name="Won M."/>
            <person name="Han B.-H."/>
            <person name="Hong S.-B."/>
            <person name="Kwon S.-W."/>
        </authorList>
    </citation>
    <scope>NUCLEOTIDE SEQUENCE</scope>
    <source>
        <strain evidence="3">BB3-R1</strain>
    </source>
</reference>
<dbReference type="EC" id="2.4.-.-" evidence="3"/>
<sequence length="117" mass="12916">MAQANACQSNPRPDGMLVFICPARLVPYKGQRYLIEALSLLRQVRDDFICLFAGDGAQKSELETLAATLQVSHLVEFLLKEPWKCTTNPEKNINEVLILHLIVLFGTSLAISSLSSA</sequence>
<protein>
    <submittedName>
        <fullName evidence="3">Glycosyltransferase</fullName>
        <ecNumber evidence="3">2.4.-.-</ecNumber>
    </submittedName>
</protein>
<name>A0ABY4WBP4_9BACL</name>
<evidence type="ECO:0000313" key="4">
    <source>
        <dbReference type="Proteomes" id="UP001056500"/>
    </source>
</evidence>
<feature type="transmembrane region" description="Helical" evidence="1">
    <location>
        <begin position="96"/>
        <end position="115"/>
    </location>
</feature>
<keyword evidence="1" id="KW-0472">Membrane</keyword>
<organism evidence="3 4">
    <name type="scientific">Brevibacillus ruminantium</name>
    <dbReference type="NCBI Taxonomy" id="2950604"/>
    <lineage>
        <taxon>Bacteria</taxon>
        <taxon>Bacillati</taxon>
        <taxon>Bacillota</taxon>
        <taxon>Bacilli</taxon>
        <taxon>Bacillales</taxon>
        <taxon>Paenibacillaceae</taxon>
        <taxon>Brevibacillus</taxon>
    </lineage>
</organism>
<dbReference type="InterPro" id="IPR001296">
    <property type="entry name" value="Glyco_trans_1"/>
</dbReference>
<dbReference type="Pfam" id="PF00534">
    <property type="entry name" value="Glycos_transf_1"/>
    <property type="match status" value="1"/>
</dbReference>
<proteinExistence type="predicted"/>
<feature type="domain" description="Glycosyl transferase family 1" evidence="2">
    <location>
        <begin position="8"/>
        <end position="82"/>
    </location>
</feature>
<keyword evidence="1" id="KW-1133">Transmembrane helix</keyword>
<dbReference type="RefSeq" id="WP_251870429.1">
    <property type="nucleotide sequence ID" value="NZ_CP098755.1"/>
</dbReference>
<dbReference type="Proteomes" id="UP001056500">
    <property type="component" value="Chromosome"/>
</dbReference>
<keyword evidence="3" id="KW-0328">Glycosyltransferase</keyword>
<keyword evidence="1" id="KW-0812">Transmembrane</keyword>
<gene>
    <name evidence="3" type="ORF">NDK47_14250</name>
</gene>
<evidence type="ECO:0000313" key="3">
    <source>
        <dbReference type="EMBL" id="USG63347.1"/>
    </source>
</evidence>
<evidence type="ECO:0000256" key="1">
    <source>
        <dbReference type="SAM" id="Phobius"/>
    </source>
</evidence>